<dbReference type="Pfam" id="PF01261">
    <property type="entry name" value="AP_endonuc_2"/>
    <property type="match status" value="1"/>
</dbReference>
<dbReference type="Proteomes" id="UP000199643">
    <property type="component" value="Unassembled WGS sequence"/>
</dbReference>
<reference evidence="6" key="1">
    <citation type="submission" date="2016-10" db="EMBL/GenBank/DDBJ databases">
        <authorList>
            <person name="Varghese N."/>
            <person name="Submissions S."/>
        </authorList>
    </citation>
    <scope>NUCLEOTIDE SEQUENCE [LARGE SCALE GENOMIC DNA]</scope>
    <source>
        <strain evidence="6">DSM 17933</strain>
    </source>
</reference>
<dbReference type="SUPFAM" id="SSF51658">
    <property type="entry name" value="Xylose isomerase-like"/>
    <property type="match status" value="1"/>
</dbReference>
<dbReference type="PANTHER" id="PTHR30268">
    <property type="entry name" value="L-RHAMNOSE ISOMERASE"/>
    <property type="match status" value="1"/>
</dbReference>
<dbReference type="GO" id="GO:0046872">
    <property type="term" value="F:metal ion binding"/>
    <property type="evidence" value="ECO:0007669"/>
    <property type="project" value="UniProtKB-KW"/>
</dbReference>
<dbReference type="AlphaFoldDB" id="A0A1G7Q1V8"/>
<dbReference type="GO" id="GO:0016853">
    <property type="term" value="F:isomerase activity"/>
    <property type="evidence" value="ECO:0007669"/>
    <property type="project" value="UniProtKB-KW"/>
</dbReference>
<proteinExistence type="predicted"/>
<keyword evidence="2" id="KW-0464">Manganese</keyword>
<dbReference type="InterPro" id="IPR036237">
    <property type="entry name" value="Xyl_isomerase-like_sf"/>
</dbReference>
<sequence length="427" mass="47286">MNVDNIQIQSHNDKLSSSHHRKFSALKEDWSSTLIDQTLQKLIDFQIAIPSWALGTGGTRFGRFAITGGEPRTLAEKIADVGLLHRLNAASDAISLHIPWDVPEDINEIKKSAEGYGLAFDAVNSNTFQDQPDALLSYKFGSLQHVDKAVRNQAIAHNIEVIKQGQALGSKALTVWLADGSCFPGQLNFRNAFQNTLDSLQQIYAALPSDWKLYVEYKAFEPNFYSTTIGDWGQSLLLANKLGDQAKTLVDLGHHLPNANIEQIVSLLLMEGKLAGFHFNDSKYGDDDLTAGSIKPYQLFLIFNELVEGMDAAGMNHAKNLGWMIDASHNVKDPLEDLLQSVEGIMIAYAQALMIDRAALTQAQQNNDVALAQEVLQHTFRTDFRPLVAEARQRAGAALSPIHLYRELKCREQLIMERGKTTTATGL</sequence>
<dbReference type="RefSeq" id="WP_090496976.1">
    <property type="nucleotide sequence ID" value="NZ_FNCH01000002.1"/>
</dbReference>
<keyword evidence="1" id="KW-0479">Metal-binding</keyword>
<protein>
    <submittedName>
        <fullName evidence="5">L-rhamnose isomerase / sugar isomerase</fullName>
    </submittedName>
</protein>
<dbReference type="STRING" id="405671.SAMN05421827_102136"/>
<name>A0A1G7Q1V8_9SPHI</name>
<evidence type="ECO:0000256" key="1">
    <source>
        <dbReference type="ARBA" id="ARBA00022723"/>
    </source>
</evidence>
<evidence type="ECO:0000313" key="6">
    <source>
        <dbReference type="Proteomes" id="UP000199643"/>
    </source>
</evidence>
<evidence type="ECO:0000256" key="2">
    <source>
        <dbReference type="ARBA" id="ARBA00023211"/>
    </source>
</evidence>
<evidence type="ECO:0000256" key="3">
    <source>
        <dbReference type="ARBA" id="ARBA00023235"/>
    </source>
</evidence>
<accession>A0A1G7Q1V8</accession>
<dbReference type="EMBL" id="FNCH01000002">
    <property type="protein sequence ID" value="SDF92567.1"/>
    <property type="molecule type" value="Genomic_DNA"/>
</dbReference>
<dbReference type="Gene3D" id="3.20.20.150">
    <property type="entry name" value="Divalent-metal-dependent TIM barrel enzymes"/>
    <property type="match status" value="1"/>
</dbReference>
<gene>
    <name evidence="5" type="ORF">SAMN05421827_102136</name>
</gene>
<keyword evidence="6" id="KW-1185">Reference proteome</keyword>
<keyword evidence="3 5" id="KW-0413">Isomerase</keyword>
<dbReference type="InterPro" id="IPR050337">
    <property type="entry name" value="L-rhamnose_isomerase"/>
</dbReference>
<dbReference type="PANTHER" id="PTHR30268:SF0">
    <property type="entry name" value="L-RHAMNOSE ISOMERASE"/>
    <property type="match status" value="1"/>
</dbReference>
<organism evidence="5 6">
    <name type="scientific">Pedobacter terrae</name>
    <dbReference type="NCBI Taxonomy" id="405671"/>
    <lineage>
        <taxon>Bacteria</taxon>
        <taxon>Pseudomonadati</taxon>
        <taxon>Bacteroidota</taxon>
        <taxon>Sphingobacteriia</taxon>
        <taxon>Sphingobacteriales</taxon>
        <taxon>Sphingobacteriaceae</taxon>
        <taxon>Pedobacter</taxon>
    </lineage>
</organism>
<evidence type="ECO:0000313" key="5">
    <source>
        <dbReference type="EMBL" id="SDF92567.1"/>
    </source>
</evidence>
<dbReference type="OrthoDB" id="5174871at2"/>
<dbReference type="InterPro" id="IPR013022">
    <property type="entry name" value="Xyl_isomerase-like_TIM-brl"/>
</dbReference>
<feature type="domain" description="Xylose isomerase-like TIM barrel" evidence="4">
    <location>
        <begin position="103"/>
        <end position="288"/>
    </location>
</feature>
<evidence type="ECO:0000259" key="4">
    <source>
        <dbReference type="Pfam" id="PF01261"/>
    </source>
</evidence>